<dbReference type="OMA" id="MDDGWET"/>
<dbReference type="Proteomes" id="UP000006790">
    <property type="component" value="Chromosome 1"/>
</dbReference>
<evidence type="ECO:0000256" key="7">
    <source>
        <dbReference type="ARBA" id="ARBA00060607"/>
    </source>
</evidence>
<dbReference type="FunFam" id="2.60.120.260:FF:000078">
    <property type="entry name" value="DAL2p Allantoicase"/>
    <property type="match status" value="1"/>
</dbReference>
<evidence type="ECO:0000256" key="2">
    <source>
        <dbReference type="ARBA" id="ARBA00009242"/>
    </source>
</evidence>
<dbReference type="InterPro" id="IPR008979">
    <property type="entry name" value="Galactose-bd-like_sf"/>
</dbReference>
<gene>
    <name evidence="9" type="ordered locus">Ecym_1126</name>
</gene>
<sequence>MTEAAEISQFSKKQAEEFRDLISSGYSAVDVVSMKLGGVVVSCSDEWFGEANNLLKACNPIRESNKFTPAGAWYDGWETRRHNQEEYDWVIIKMGVASAKIVGCEVDTAFFNGNHAPFISVEALFDTGSDFIKEKDPRWVEVINKTECGPSQQHFLLRSSPTNVPYTHVKLKMYPDGGIARFRLYGKVVPFEISGPENGIHDLSMAPIINLSSVCQGAIALRASDQHFGVPENLLLSGRGCDMSDGWETKRSRTPNHVDWVVIKLGRRSTFIQQIVVDTAHFRGNFPQYIEMHGIYSDEIPAHDDPQWQELVPQAKTGPDAEHVYTINSYISLTHVKLTIIPDGGVKRVGVWGF</sequence>
<dbReference type="HOGENOM" id="CLU_038797_0_0_1"/>
<reference evidence="10" key="1">
    <citation type="journal article" date="2012" name="G3 (Bethesda)">
        <title>Pichia sorbitophila, an interspecies yeast hybrid reveals early steps of genome resolution following polyploidization.</title>
        <authorList>
            <person name="Leh Louis V."/>
            <person name="Despons L."/>
            <person name="Friedrich A."/>
            <person name="Martin T."/>
            <person name="Durrens P."/>
            <person name="Casaregola S."/>
            <person name="Neuveglise C."/>
            <person name="Fairhead C."/>
            <person name="Marck C."/>
            <person name="Cruz J.A."/>
            <person name="Straub M.L."/>
            <person name="Kugler V."/>
            <person name="Sacerdot C."/>
            <person name="Uzunov Z."/>
            <person name="Thierry A."/>
            <person name="Weiss S."/>
            <person name="Bleykasten C."/>
            <person name="De Montigny J."/>
            <person name="Jacques N."/>
            <person name="Jung P."/>
            <person name="Lemaire M."/>
            <person name="Mallet S."/>
            <person name="Morel G."/>
            <person name="Richard G.F."/>
            <person name="Sarkar A."/>
            <person name="Savel G."/>
            <person name="Schacherer J."/>
            <person name="Seret M.L."/>
            <person name="Talla E."/>
            <person name="Samson G."/>
            <person name="Jubin C."/>
            <person name="Poulain J."/>
            <person name="Vacherie B."/>
            <person name="Barbe V."/>
            <person name="Pelletier E."/>
            <person name="Sherman D.J."/>
            <person name="Westhof E."/>
            <person name="Weissenbach J."/>
            <person name="Baret P.V."/>
            <person name="Wincker P."/>
            <person name="Gaillardin C."/>
            <person name="Dujon B."/>
            <person name="Souciet J.L."/>
        </authorList>
    </citation>
    <scope>NUCLEOTIDE SEQUENCE [LARGE SCALE GENOMIC DNA]</scope>
    <source>
        <strain evidence="10">CBS 270.75 / DBVPG 7215 / KCTC 17166 / NRRL Y-17582</strain>
    </source>
</reference>
<keyword evidence="5" id="KW-0378">Hydrolase</keyword>
<dbReference type="GeneID" id="11469582"/>
<dbReference type="InParanoid" id="G8JMM4"/>
<dbReference type="InterPro" id="IPR005164">
    <property type="entry name" value="Allantoicase"/>
</dbReference>
<dbReference type="STRING" id="931890.G8JMM4"/>
<feature type="domain" description="Allantoicase" evidence="8">
    <location>
        <begin position="37"/>
        <end position="188"/>
    </location>
</feature>
<keyword evidence="10" id="KW-1185">Reference proteome</keyword>
<name>G8JMM4_ERECY</name>
<dbReference type="InterPro" id="IPR015908">
    <property type="entry name" value="Allantoicase_dom"/>
</dbReference>
<proteinExistence type="inferred from homology"/>
<dbReference type="PIRSF" id="PIRSF016516">
    <property type="entry name" value="Allantoicase"/>
    <property type="match status" value="1"/>
</dbReference>
<evidence type="ECO:0000256" key="3">
    <source>
        <dbReference type="ARBA" id="ARBA00012170"/>
    </source>
</evidence>
<evidence type="ECO:0000256" key="6">
    <source>
        <dbReference type="ARBA" id="ARBA00056910"/>
    </source>
</evidence>
<dbReference type="SUPFAM" id="SSF49785">
    <property type="entry name" value="Galactose-binding domain-like"/>
    <property type="match status" value="2"/>
</dbReference>
<evidence type="ECO:0000313" key="9">
    <source>
        <dbReference type="EMBL" id="AET37379.1"/>
    </source>
</evidence>
<dbReference type="NCBIfam" id="TIGR02961">
    <property type="entry name" value="allantoicase"/>
    <property type="match status" value="1"/>
</dbReference>
<dbReference type="FunFam" id="2.60.120.260:FF:000059">
    <property type="entry name" value="Probable allantoicase"/>
    <property type="match status" value="1"/>
</dbReference>
<dbReference type="GO" id="GO:0004037">
    <property type="term" value="F:allantoicase activity"/>
    <property type="evidence" value="ECO:0007669"/>
    <property type="project" value="UniProtKB-EC"/>
</dbReference>
<dbReference type="eggNOG" id="KOG4145">
    <property type="taxonomic scope" value="Eukaryota"/>
</dbReference>
<dbReference type="OrthoDB" id="10266039at2759"/>
<protein>
    <recommendedName>
        <fullName evidence="3">allantoicase</fullName>
        <ecNumber evidence="3">3.5.3.4</ecNumber>
    </recommendedName>
</protein>
<comment type="pathway">
    <text evidence="7">Nitrogen metabolism; (S)-allantoin degradation; (S)-ureidoglycolate from allantoate (aminidohydrolase route): step 1/1.</text>
</comment>
<evidence type="ECO:0000259" key="8">
    <source>
        <dbReference type="Pfam" id="PF03561"/>
    </source>
</evidence>
<evidence type="ECO:0000256" key="4">
    <source>
        <dbReference type="ARBA" id="ARBA00022631"/>
    </source>
</evidence>
<dbReference type="EMBL" id="CP002497">
    <property type="protein sequence ID" value="AET37379.1"/>
    <property type="molecule type" value="Genomic_DNA"/>
</dbReference>
<dbReference type="EC" id="3.5.3.4" evidence="3"/>
<dbReference type="PANTHER" id="PTHR12045:SF3">
    <property type="entry name" value="INACTIVE ALLANTOICASE-RELATED"/>
    <property type="match status" value="1"/>
</dbReference>
<keyword evidence="4" id="KW-0659">Purine metabolism</keyword>
<organism evidence="9 10">
    <name type="scientific">Eremothecium cymbalariae (strain CBS 270.75 / DBVPG 7215 / KCTC 17166 / NRRL Y-17582)</name>
    <name type="common">Yeast</name>
    <dbReference type="NCBI Taxonomy" id="931890"/>
    <lineage>
        <taxon>Eukaryota</taxon>
        <taxon>Fungi</taxon>
        <taxon>Dikarya</taxon>
        <taxon>Ascomycota</taxon>
        <taxon>Saccharomycotina</taxon>
        <taxon>Saccharomycetes</taxon>
        <taxon>Saccharomycetales</taxon>
        <taxon>Saccharomycetaceae</taxon>
        <taxon>Eremothecium</taxon>
    </lineage>
</organism>
<evidence type="ECO:0000256" key="1">
    <source>
        <dbReference type="ARBA" id="ARBA00001314"/>
    </source>
</evidence>
<dbReference type="PANTHER" id="PTHR12045">
    <property type="entry name" value="ALLANTOICASE"/>
    <property type="match status" value="1"/>
</dbReference>
<dbReference type="GO" id="GO:0000256">
    <property type="term" value="P:allantoin catabolic process"/>
    <property type="evidence" value="ECO:0007669"/>
    <property type="project" value="EnsemblFungi"/>
</dbReference>
<feature type="domain" description="Allantoicase" evidence="8">
    <location>
        <begin position="217"/>
        <end position="353"/>
    </location>
</feature>
<dbReference type="RefSeq" id="XP_003644196.1">
    <property type="nucleotide sequence ID" value="XM_003644148.1"/>
</dbReference>
<dbReference type="FunCoup" id="G8JMM4">
    <property type="interactions" value="62"/>
</dbReference>
<dbReference type="Gene3D" id="2.60.120.260">
    <property type="entry name" value="Galactose-binding domain-like"/>
    <property type="match status" value="2"/>
</dbReference>
<evidence type="ECO:0000256" key="5">
    <source>
        <dbReference type="ARBA" id="ARBA00022801"/>
    </source>
</evidence>
<accession>G8JMM4</accession>
<dbReference type="GO" id="GO:0006144">
    <property type="term" value="P:purine nucleobase metabolic process"/>
    <property type="evidence" value="ECO:0007669"/>
    <property type="project" value="UniProtKB-KW"/>
</dbReference>
<dbReference type="KEGG" id="erc:Ecym_1126"/>
<comment type="catalytic activity">
    <reaction evidence="1">
        <text>allantoate + H2O = (S)-ureidoglycolate + urea</text>
        <dbReference type="Rhea" id="RHEA:11016"/>
        <dbReference type="ChEBI" id="CHEBI:15377"/>
        <dbReference type="ChEBI" id="CHEBI:16199"/>
        <dbReference type="ChEBI" id="CHEBI:17536"/>
        <dbReference type="ChEBI" id="CHEBI:57296"/>
        <dbReference type="EC" id="3.5.3.4"/>
    </reaction>
</comment>
<comment type="function">
    <text evidence="6">Utilization of purines as secondary nitrogen sources, when primary sources are limiting.</text>
</comment>
<dbReference type="Pfam" id="PF03561">
    <property type="entry name" value="Allantoicase"/>
    <property type="match status" value="2"/>
</dbReference>
<evidence type="ECO:0000313" key="10">
    <source>
        <dbReference type="Proteomes" id="UP000006790"/>
    </source>
</evidence>
<comment type="similarity">
    <text evidence="2">Belongs to the allantoicase family.</text>
</comment>
<dbReference type="AlphaFoldDB" id="G8JMM4"/>
<dbReference type="HAMAP" id="MF_00813">
    <property type="entry name" value="Allantoicase"/>
    <property type="match status" value="1"/>
</dbReference>